<keyword evidence="4" id="KW-0472">Membrane</keyword>
<accession>A0A9X3Z660</accession>
<name>A0A9X3Z660_9PROT</name>
<dbReference type="RefSeq" id="WP_274942308.1">
    <property type="nucleotide sequence ID" value="NZ_JANWOI010000001.1"/>
</dbReference>
<dbReference type="EMBL" id="JANWOI010000001">
    <property type="protein sequence ID" value="MDA5192604.1"/>
    <property type="molecule type" value="Genomic_DNA"/>
</dbReference>
<comment type="pathway">
    <text evidence="1">Lipid metabolism.</text>
</comment>
<feature type="transmembrane region" description="Helical" evidence="4">
    <location>
        <begin position="12"/>
        <end position="33"/>
    </location>
</feature>
<evidence type="ECO:0000259" key="5">
    <source>
        <dbReference type="SMART" id="SM00563"/>
    </source>
</evidence>
<sequence length="244" mass="27041">MTSAMDRIRIFLFTISLYLWTLIIGGIIGWPALFLPRGYAIFIQTSWGRGTIFLLRVLCGIRFEVRGLDRVPEGAVLIASKHQSAWDTFIFLLHFKAPTFIFKKELLRIPIYGWICLKTGMVPIDRQGGAAALKAMLRGAAERIGEGRSIVIFPEGTRVKPGSKMPYNPGVAGLYKHLGVPVVPVALNSGMVWPKGGVIRTDAMIRLEYLEPILPGSDKASFLTTLESRIEDASLRLLAEGVDR</sequence>
<dbReference type="PANTHER" id="PTHR10434:SF40">
    <property type="entry name" value="1-ACYL-SN-GLYCEROL-3-PHOSPHATE ACYLTRANSFERASE"/>
    <property type="match status" value="1"/>
</dbReference>
<dbReference type="Pfam" id="PF01553">
    <property type="entry name" value="Acyltransferase"/>
    <property type="match status" value="1"/>
</dbReference>
<evidence type="ECO:0000256" key="2">
    <source>
        <dbReference type="ARBA" id="ARBA00022679"/>
    </source>
</evidence>
<organism evidence="6 7">
    <name type="scientific">Govanella unica</name>
    <dbReference type="NCBI Taxonomy" id="2975056"/>
    <lineage>
        <taxon>Bacteria</taxon>
        <taxon>Pseudomonadati</taxon>
        <taxon>Pseudomonadota</taxon>
        <taxon>Alphaproteobacteria</taxon>
        <taxon>Emcibacterales</taxon>
        <taxon>Govanellaceae</taxon>
        <taxon>Govanella</taxon>
    </lineage>
</organism>
<comment type="caution">
    <text evidence="6">The sequence shown here is derived from an EMBL/GenBank/DDBJ whole genome shotgun (WGS) entry which is preliminary data.</text>
</comment>
<keyword evidence="3 6" id="KW-0012">Acyltransferase</keyword>
<evidence type="ECO:0000256" key="3">
    <source>
        <dbReference type="ARBA" id="ARBA00023315"/>
    </source>
</evidence>
<evidence type="ECO:0000313" key="6">
    <source>
        <dbReference type="EMBL" id="MDA5192604.1"/>
    </source>
</evidence>
<dbReference type="SUPFAM" id="SSF69593">
    <property type="entry name" value="Glycerol-3-phosphate (1)-acyltransferase"/>
    <property type="match status" value="1"/>
</dbReference>
<dbReference type="CDD" id="cd07989">
    <property type="entry name" value="LPLAT_AGPAT-like"/>
    <property type="match status" value="1"/>
</dbReference>
<keyword evidence="4" id="KW-0812">Transmembrane</keyword>
<keyword evidence="2" id="KW-0808">Transferase</keyword>
<reference evidence="6" key="2">
    <citation type="journal article" date="2023" name="Syst. Appl. Microbiol.">
        <title>Govania unica gen. nov., sp. nov., a rare biosphere bacterium that represents a novel family in the class Alphaproteobacteria.</title>
        <authorList>
            <person name="Vandamme P."/>
            <person name="Peeters C."/>
            <person name="Hettiarachchi A."/>
            <person name="Cnockaert M."/>
            <person name="Carlier A."/>
        </authorList>
    </citation>
    <scope>NUCLEOTIDE SEQUENCE</scope>
    <source>
        <strain evidence="6">LMG 31809</strain>
    </source>
</reference>
<reference evidence="6" key="1">
    <citation type="submission" date="2022-08" db="EMBL/GenBank/DDBJ databases">
        <authorList>
            <person name="Vandamme P."/>
            <person name="Hettiarachchi A."/>
            <person name="Peeters C."/>
            <person name="Cnockaert M."/>
            <person name="Carlier A."/>
        </authorList>
    </citation>
    <scope>NUCLEOTIDE SEQUENCE</scope>
    <source>
        <strain evidence="6">LMG 31809</strain>
    </source>
</reference>
<evidence type="ECO:0000256" key="4">
    <source>
        <dbReference type="SAM" id="Phobius"/>
    </source>
</evidence>
<dbReference type="GO" id="GO:0006654">
    <property type="term" value="P:phosphatidic acid biosynthetic process"/>
    <property type="evidence" value="ECO:0007669"/>
    <property type="project" value="TreeGrafter"/>
</dbReference>
<keyword evidence="4" id="KW-1133">Transmembrane helix</keyword>
<proteinExistence type="predicted"/>
<protein>
    <submittedName>
        <fullName evidence="6">1-acyl-sn-glycerol-3-phosphate acyltransferase</fullName>
    </submittedName>
</protein>
<dbReference type="GO" id="GO:0003841">
    <property type="term" value="F:1-acylglycerol-3-phosphate O-acyltransferase activity"/>
    <property type="evidence" value="ECO:0007669"/>
    <property type="project" value="TreeGrafter"/>
</dbReference>
<feature type="domain" description="Phospholipid/glycerol acyltransferase" evidence="5">
    <location>
        <begin position="76"/>
        <end position="190"/>
    </location>
</feature>
<dbReference type="SMART" id="SM00563">
    <property type="entry name" value="PlsC"/>
    <property type="match status" value="1"/>
</dbReference>
<gene>
    <name evidence="6" type="ORF">NYP16_01345</name>
</gene>
<evidence type="ECO:0000313" key="7">
    <source>
        <dbReference type="Proteomes" id="UP001141619"/>
    </source>
</evidence>
<dbReference type="AlphaFoldDB" id="A0A9X3Z660"/>
<keyword evidence="7" id="KW-1185">Reference proteome</keyword>
<dbReference type="Proteomes" id="UP001141619">
    <property type="component" value="Unassembled WGS sequence"/>
</dbReference>
<dbReference type="InterPro" id="IPR002123">
    <property type="entry name" value="Plipid/glycerol_acylTrfase"/>
</dbReference>
<dbReference type="PANTHER" id="PTHR10434">
    <property type="entry name" value="1-ACYL-SN-GLYCEROL-3-PHOSPHATE ACYLTRANSFERASE"/>
    <property type="match status" value="1"/>
</dbReference>
<evidence type="ECO:0000256" key="1">
    <source>
        <dbReference type="ARBA" id="ARBA00005189"/>
    </source>
</evidence>